<organism evidence="1">
    <name type="scientific">Spongospora subterranea</name>
    <dbReference type="NCBI Taxonomy" id="70186"/>
    <lineage>
        <taxon>Eukaryota</taxon>
        <taxon>Sar</taxon>
        <taxon>Rhizaria</taxon>
        <taxon>Endomyxa</taxon>
        <taxon>Phytomyxea</taxon>
        <taxon>Plasmodiophorida</taxon>
        <taxon>Plasmodiophoridae</taxon>
        <taxon>Spongospora</taxon>
    </lineage>
</organism>
<protein>
    <submittedName>
        <fullName evidence="1">Uncharacterized protein</fullName>
    </submittedName>
</protein>
<name>A0A0H5QT42_9EUKA</name>
<dbReference type="EMBL" id="HACM01004746">
    <property type="protein sequence ID" value="CRZ05188.1"/>
    <property type="molecule type" value="Transcribed_RNA"/>
</dbReference>
<dbReference type="AlphaFoldDB" id="A0A0H5QT42"/>
<sequence length="115" mass="13427">MFFNSFSKSHKQNPRSILFQSKSRNQFHFFFVQINLLLPPLMDKASSFKVGLHSNRKFQAQIDLLLLKGFEKIQPPLMDRASNFKVGLQLNQKIQSQIDLLLLKCVENIFEIDDV</sequence>
<proteinExistence type="predicted"/>
<reference evidence="1" key="1">
    <citation type="submission" date="2015-04" db="EMBL/GenBank/DDBJ databases">
        <title>The genome sequence of the plant pathogenic Rhizarian Plasmodiophora brassicae reveals insights in its biotrophic life cycle and the origin of chitin synthesis.</title>
        <authorList>
            <person name="Schwelm A."/>
            <person name="Fogelqvist J."/>
            <person name="Knaust A."/>
            <person name="Julke S."/>
            <person name="Lilja T."/>
            <person name="Dhandapani V."/>
            <person name="Bonilla-Rosso G."/>
            <person name="Karlsson M."/>
            <person name="Shevchenko A."/>
            <person name="Choi S.R."/>
            <person name="Kim H.G."/>
            <person name="Park J.Y."/>
            <person name="Lim Y.P."/>
            <person name="Ludwig-Muller J."/>
            <person name="Dixelius C."/>
        </authorList>
    </citation>
    <scope>NUCLEOTIDE SEQUENCE</scope>
    <source>
        <tissue evidence="1">Potato root galls</tissue>
    </source>
</reference>
<accession>A0A0H5QT42</accession>
<evidence type="ECO:0000313" key="1">
    <source>
        <dbReference type="EMBL" id="CRZ05188.1"/>
    </source>
</evidence>